<keyword evidence="5" id="KW-1185">Reference proteome</keyword>
<dbReference type="Proteomes" id="UP000183769">
    <property type="component" value="Unassembled WGS sequence"/>
</dbReference>
<evidence type="ECO:0000256" key="1">
    <source>
        <dbReference type="ARBA" id="ARBA00023125"/>
    </source>
</evidence>
<sequence length="111" mass="12913">MNEQKRLNAFESGTTVREAVRKYLDHRKNDCGLKQTTVDLEKRRLAYLVDYCDDQGINTISELASHDPDKYRSWRRTDAASEVDTLAESTVDSHMKTIVRFVKFARGREDE</sequence>
<feature type="domain" description="Core-binding (CB)" evidence="3">
    <location>
        <begin position="14"/>
        <end position="106"/>
    </location>
</feature>
<accession>A0A1I5N2X3</accession>
<dbReference type="EMBL" id="FOXI01000001">
    <property type="protein sequence ID" value="SFP15942.1"/>
    <property type="molecule type" value="Genomic_DNA"/>
</dbReference>
<dbReference type="Gene3D" id="1.10.150.130">
    <property type="match status" value="1"/>
</dbReference>
<dbReference type="PROSITE" id="PS51900">
    <property type="entry name" value="CB"/>
    <property type="match status" value="1"/>
</dbReference>
<dbReference type="InterPro" id="IPR044068">
    <property type="entry name" value="CB"/>
</dbReference>
<evidence type="ECO:0000256" key="2">
    <source>
        <dbReference type="PROSITE-ProRule" id="PRU01248"/>
    </source>
</evidence>
<dbReference type="GO" id="GO:0003677">
    <property type="term" value="F:DNA binding"/>
    <property type="evidence" value="ECO:0007669"/>
    <property type="project" value="UniProtKB-UniRule"/>
</dbReference>
<organism evidence="4 5">
    <name type="scientific">Halolamina pelagica</name>
    <dbReference type="NCBI Taxonomy" id="699431"/>
    <lineage>
        <taxon>Archaea</taxon>
        <taxon>Methanobacteriati</taxon>
        <taxon>Methanobacteriota</taxon>
        <taxon>Stenosarchaea group</taxon>
        <taxon>Halobacteria</taxon>
        <taxon>Halobacteriales</taxon>
        <taxon>Haloferacaceae</taxon>
    </lineage>
</organism>
<evidence type="ECO:0000313" key="4">
    <source>
        <dbReference type="EMBL" id="SFP15942.1"/>
    </source>
</evidence>
<dbReference type="InterPro" id="IPR010998">
    <property type="entry name" value="Integrase_recombinase_N"/>
</dbReference>
<dbReference type="RefSeq" id="WP_074875278.1">
    <property type="nucleotide sequence ID" value="NZ_FOXI01000001.1"/>
</dbReference>
<keyword evidence="1 2" id="KW-0238">DNA-binding</keyword>
<proteinExistence type="predicted"/>
<evidence type="ECO:0000313" key="5">
    <source>
        <dbReference type="Proteomes" id="UP000183769"/>
    </source>
</evidence>
<dbReference type="OrthoDB" id="372981at2157"/>
<gene>
    <name evidence="4" type="ORF">SAMN05216277_101521</name>
</gene>
<evidence type="ECO:0000259" key="3">
    <source>
        <dbReference type="PROSITE" id="PS51900"/>
    </source>
</evidence>
<reference evidence="5" key="1">
    <citation type="submission" date="2016-10" db="EMBL/GenBank/DDBJ databases">
        <authorList>
            <person name="Varghese N."/>
            <person name="Submissions S."/>
        </authorList>
    </citation>
    <scope>NUCLEOTIDE SEQUENCE [LARGE SCALE GENOMIC DNA]</scope>
    <source>
        <strain evidence="5">CGMCC 1.10329</strain>
    </source>
</reference>
<name>A0A1I5N2X3_9EURY</name>
<dbReference type="AlphaFoldDB" id="A0A1I5N2X3"/>
<protein>
    <recommendedName>
        <fullName evidence="3">Core-binding (CB) domain-containing protein</fullName>
    </recommendedName>
</protein>